<keyword evidence="3" id="KW-0812">Transmembrane</keyword>
<gene>
    <name evidence="9" type="ORF">MKW94_029077</name>
</gene>
<dbReference type="GO" id="GO:0005794">
    <property type="term" value="C:Golgi apparatus"/>
    <property type="evidence" value="ECO:0007669"/>
    <property type="project" value="TreeGrafter"/>
</dbReference>
<evidence type="ECO:0000256" key="3">
    <source>
        <dbReference type="ARBA" id="ARBA00022692"/>
    </source>
</evidence>
<dbReference type="EMBL" id="JAJJMA010072203">
    <property type="protein sequence ID" value="MCL7027804.1"/>
    <property type="molecule type" value="Genomic_DNA"/>
</dbReference>
<evidence type="ECO:0000259" key="7">
    <source>
        <dbReference type="Pfam" id="PF13839"/>
    </source>
</evidence>
<feature type="domain" description="Trichome birefringence-like C-terminal" evidence="7">
    <location>
        <begin position="113"/>
        <end position="399"/>
    </location>
</feature>
<evidence type="ECO:0000256" key="4">
    <source>
        <dbReference type="ARBA" id="ARBA00022968"/>
    </source>
</evidence>
<evidence type="ECO:0000256" key="5">
    <source>
        <dbReference type="ARBA" id="ARBA00022989"/>
    </source>
</evidence>
<proteinExistence type="inferred from homology"/>
<dbReference type="GO" id="GO:0016413">
    <property type="term" value="F:O-acetyltransferase activity"/>
    <property type="evidence" value="ECO:0007669"/>
    <property type="project" value="InterPro"/>
</dbReference>
<feature type="domain" description="Trichome birefringence-like N-terminal" evidence="8">
    <location>
        <begin position="59"/>
        <end position="112"/>
    </location>
</feature>
<comment type="similarity">
    <text evidence="2">Belongs to the PC-esterase family. TBL subfamily.</text>
</comment>
<accession>A0AA41RW06</accession>
<keyword evidence="4" id="KW-0735">Signal-anchor</keyword>
<keyword evidence="5" id="KW-1133">Transmembrane helix</keyword>
<keyword evidence="6" id="KW-0472">Membrane</keyword>
<dbReference type="InterPro" id="IPR029962">
    <property type="entry name" value="TBL"/>
</dbReference>
<dbReference type="Pfam" id="PF14416">
    <property type="entry name" value="PMR5N"/>
    <property type="match status" value="1"/>
</dbReference>
<dbReference type="Pfam" id="PF13839">
    <property type="entry name" value="PC-Esterase"/>
    <property type="match status" value="1"/>
</dbReference>
<organism evidence="9 10">
    <name type="scientific">Papaver nudicaule</name>
    <name type="common">Iceland poppy</name>
    <dbReference type="NCBI Taxonomy" id="74823"/>
    <lineage>
        <taxon>Eukaryota</taxon>
        <taxon>Viridiplantae</taxon>
        <taxon>Streptophyta</taxon>
        <taxon>Embryophyta</taxon>
        <taxon>Tracheophyta</taxon>
        <taxon>Spermatophyta</taxon>
        <taxon>Magnoliopsida</taxon>
        <taxon>Ranunculales</taxon>
        <taxon>Papaveraceae</taxon>
        <taxon>Papaveroideae</taxon>
        <taxon>Papaver</taxon>
    </lineage>
</organism>
<dbReference type="InterPro" id="IPR026057">
    <property type="entry name" value="TBL_C"/>
</dbReference>
<dbReference type="InterPro" id="IPR025846">
    <property type="entry name" value="TBL_N"/>
</dbReference>
<name>A0AA41RW06_PAPNU</name>
<dbReference type="PANTHER" id="PTHR32285">
    <property type="entry name" value="PROTEIN TRICHOME BIREFRINGENCE-LIKE 9-RELATED"/>
    <property type="match status" value="1"/>
</dbReference>
<evidence type="ECO:0000313" key="9">
    <source>
        <dbReference type="EMBL" id="MCL7027804.1"/>
    </source>
</evidence>
<dbReference type="GO" id="GO:0016020">
    <property type="term" value="C:membrane"/>
    <property type="evidence" value="ECO:0007669"/>
    <property type="project" value="UniProtKB-SubCell"/>
</dbReference>
<sequence length="410" mass="47121">MSKQSNPLIKNITFTTVLPLEIPSNTNSEGPKDEVIPPKDLSQITPTVVQPPQNENVEEKCDLFKGRWVPDLNGPLYTNWSCPTIPDYRNCIKFGRKDTDYMNWRWKPDECELPRFNTDTFLKIVKGKKLALIGDSLARNQMDSLLCLLSQGGTPEEIKGVEEPFRTFYFASHNFTLMVFWTKFLVASEERGNSTTSPVFNIHLDKIDLNWADKLPDLDYAIISASHWYIRKNYLYEGGKLIGCIYCDDPGVHDYGLPFALQKAFGTTLKYISECKDCRKGLLTLVRTFSPAHFEYGTWNTGGKCNRTSPITEEQVDIENTKYERELRDVQMKEFEIIKKTTKGKMFESLDITKAMIMRPDGHPGNSWKDRWTDGRNRTDCVHWCLPGPIDVWNDLLMAVLQKKNGSSRL</sequence>
<dbReference type="PANTHER" id="PTHR32285:SF28">
    <property type="entry name" value="XYLOGLUCAN O-ACETYLTRANSFERASE 2"/>
    <property type="match status" value="1"/>
</dbReference>
<evidence type="ECO:0000313" key="10">
    <source>
        <dbReference type="Proteomes" id="UP001177140"/>
    </source>
</evidence>
<dbReference type="Proteomes" id="UP001177140">
    <property type="component" value="Unassembled WGS sequence"/>
</dbReference>
<dbReference type="AlphaFoldDB" id="A0AA41RW06"/>
<evidence type="ECO:0008006" key="11">
    <source>
        <dbReference type="Google" id="ProtNLM"/>
    </source>
</evidence>
<evidence type="ECO:0000259" key="8">
    <source>
        <dbReference type="Pfam" id="PF14416"/>
    </source>
</evidence>
<reference evidence="9" key="1">
    <citation type="submission" date="2022-03" db="EMBL/GenBank/DDBJ databases">
        <title>A functionally conserved STORR gene fusion in Papaver species that diverged 16.8 million years ago.</title>
        <authorList>
            <person name="Catania T."/>
        </authorList>
    </citation>
    <scope>NUCLEOTIDE SEQUENCE</scope>
    <source>
        <strain evidence="9">S-191538</strain>
    </source>
</reference>
<keyword evidence="10" id="KW-1185">Reference proteome</keyword>
<evidence type="ECO:0000256" key="1">
    <source>
        <dbReference type="ARBA" id="ARBA00004167"/>
    </source>
</evidence>
<evidence type="ECO:0000256" key="2">
    <source>
        <dbReference type="ARBA" id="ARBA00007727"/>
    </source>
</evidence>
<protein>
    <recommendedName>
        <fullName evidence="11">Trichome birefringence-like N-terminal domain-containing protein</fullName>
    </recommendedName>
</protein>
<comment type="subcellular location">
    <subcellularLocation>
        <location evidence="1">Membrane</location>
        <topology evidence="1">Single-pass membrane protein</topology>
    </subcellularLocation>
</comment>
<evidence type="ECO:0000256" key="6">
    <source>
        <dbReference type="ARBA" id="ARBA00023136"/>
    </source>
</evidence>
<comment type="caution">
    <text evidence="9">The sequence shown here is derived from an EMBL/GenBank/DDBJ whole genome shotgun (WGS) entry which is preliminary data.</text>
</comment>